<feature type="transmembrane region" description="Helical" evidence="13">
    <location>
        <begin position="860"/>
        <end position="887"/>
    </location>
</feature>
<evidence type="ECO:0000256" key="10">
    <source>
        <dbReference type="ARBA" id="ARBA00023201"/>
    </source>
</evidence>
<keyword evidence="8 12" id="KW-0406">Ion transport</keyword>
<reference evidence="14" key="2">
    <citation type="submission" date="2022-10" db="EMBL/GenBank/DDBJ databases">
        <authorList>
            <consortium name="ENA_rothamsted_submissions"/>
            <consortium name="culmorum"/>
            <person name="King R."/>
        </authorList>
    </citation>
    <scope>NUCLEOTIDE SEQUENCE</scope>
</reference>
<dbReference type="GO" id="GO:0015280">
    <property type="term" value="F:ligand-gated sodium channel activity"/>
    <property type="evidence" value="ECO:0007669"/>
    <property type="project" value="TreeGrafter"/>
</dbReference>
<keyword evidence="6 13" id="KW-1133">Transmembrane helix</keyword>
<evidence type="ECO:0000256" key="8">
    <source>
        <dbReference type="ARBA" id="ARBA00023065"/>
    </source>
</evidence>
<evidence type="ECO:0000256" key="13">
    <source>
        <dbReference type="SAM" id="Phobius"/>
    </source>
</evidence>
<evidence type="ECO:0000313" key="15">
    <source>
        <dbReference type="Proteomes" id="UP001154329"/>
    </source>
</evidence>
<sequence length="944" mass="109521">MTLKSIWVDYCKNGSIHGLRHIIQKDEKPWMRFIWVLLLIVSSIAIVVLVSASWEKYSYSSMEITVDDPHYPITKIDFPAVTICPISKIMYSKALNLVLNKYSNDSDLRTKWANSLQALSRIQFPHNTILHYFLQNKSTVNIPLNDISDLMLKLAPSIEDIFQKCIWRGAMYKCKDILRFQRTEEGFCYSFNSQTAERNENDNSQINPPLIGSDGVLIPLRNNAAGKGTGLSLIMSNMSDNFFPNDNRRRGFNVMVHTPDSFPDVASAYKVHAVHHRITRISVSVAQVEADDSLDRLDNTNSHCYLYKAKAEYLSSLLHKSSSEDTCFIKCRLRAIYNACNCTQYFFKLYKGLGSHCGIEHIPCLIANDILQRNPKVPEDVPGFPKWSIPFSMNCGCRPPCSFMAYTTELRYEVRQFVNNEPPSSRYDVYLEINYRELYATSYRRSMRYTTQDLLGRLLWAVLMAVASVTILVHLYASWKTFSYSSIQIVVDDPRFPLSKIDFPAVTICSINKILYSKAKRLVLSKYENEPELKKKYENSLYTMEFLQYPYYKELPSFVESNPVLTNFSLETISDLMLKLMPTVDEMFDRCYWRGTGFNCSEILRLQRTEEGFCYSFNSKTSERMANDSEFNPPIAKPNGKLIPLKNNVAGKMTGLELIMKSLITEYFPNDKRFKGYNIMIHTPEDFPDIASSYKVYSELNQSSRISVSVSHIRADESLHRLDEKERKCFFYETRTTTTKNFPSSRSNAEDNCYSECRLKSTYKMCNCTPYYFDMKVLQHNARASDEEFGFLKWNVQDFMNCSCPHPCSFVGYTTEIRNYAKDFLAYTKFPHAYTHIEVHYKERFAISYLRSMKYTTQDLLVTFGGMASLFLGCSLVSVVELIYVIYKSLIMLKHKYTKVQTLSKHEQQLILYRRQRKTHHFCKPLYIKPPGITLPEVCKKVKY</sequence>
<feature type="transmembrane region" description="Helical" evidence="13">
    <location>
        <begin position="33"/>
        <end position="54"/>
    </location>
</feature>
<evidence type="ECO:0000256" key="1">
    <source>
        <dbReference type="ARBA" id="ARBA00004141"/>
    </source>
</evidence>
<evidence type="ECO:0000256" key="11">
    <source>
        <dbReference type="ARBA" id="ARBA00023303"/>
    </source>
</evidence>
<comment type="subcellular location">
    <subcellularLocation>
        <location evidence="1">Membrane</location>
        <topology evidence="1">Multi-pass membrane protein</topology>
    </subcellularLocation>
</comment>
<evidence type="ECO:0000256" key="5">
    <source>
        <dbReference type="ARBA" id="ARBA00022692"/>
    </source>
</evidence>
<dbReference type="PRINTS" id="PR01078">
    <property type="entry name" value="AMINACHANNEL"/>
</dbReference>
<evidence type="ECO:0000256" key="4">
    <source>
        <dbReference type="ARBA" id="ARBA00022461"/>
    </source>
</evidence>
<reference evidence="14" key="1">
    <citation type="submission" date="2022-02" db="EMBL/GenBank/DDBJ databases">
        <authorList>
            <person name="King R."/>
        </authorList>
    </citation>
    <scope>NUCLEOTIDE SEQUENCE</scope>
</reference>
<dbReference type="Pfam" id="PF00858">
    <property type="entry name" value="ASC"/>
    <property type="match status" value="1"/>
</dbReference>
<evidence type="ECO:0000256" key="7">
    <source>
        <dbReference type="ARBA" id="ARBA00023053"/>
    </source>
</evidence>
<comment type="similarity">
    <text evidence="2 12">Belongs to the amiloride-sensitive sodium channel (TC 1.A.6) family.</text>
</comment>
<keyword evidence="11 12" id="KW-0407">Ion channel</keyword>
<keyword evidence="4 12" id="KW-0894">Sodium channel</keyword>
<feature type="transmembrane region" description="Helical" evidence="13">
    <location>
        <begin position="454"/>
        <end position="477"/>
    </location>
</feature>
<gene>
    <name evidence="14" type="ORF">APHIGO_LOCUS8613</name>
</gene>
<keyword evidence="15" id="KW-1185">Reference proteome</keyword>
<dbReference type="Gene3D" id="2.60.470.10">
    <property type="entry name" value="Acid-sensing ion channels like domains"/>
    <property type="match status" value="2"/>
</dbReference>
<dbReference type="AlphaFoldDB" id="A0A9P0NJM3"/>
<evidence type="ECO:0000256" key="9">
    <source>
        <dbReference type="ARBA" id="ARBA00023136"/>
    </source>
</evidence>
<evidence type="ECO:0000256" key="12">
    <source>
        <dbReference type="RuleBase" id="RU000679"/>
    </source>
</evidence>
<dbReference type="InterPro" id="IPR001873">
    <property type="entry name" value="ENaC"/>
</dbReference>
<proteinExistence type="inferred from homology"/>
<name>A0A9P0NJM3_APHGO</name>
<evidence type="ECO:0000256" key="6">
    <source>
        <dbReference type="ARBA" id="ARBA00022989"/>
    </source>
</evidence>
<dbReference type="PANTHER" id="PTHR11690:SF237">
    <property type="entry name" value="PICKPOCKET 16-RELATED"/>
    <property type="match status" value="1"/>
</dbReference>
<evidence type="ECO:0000256" key="2">
    <source>
        <dbReference type="ARBA" id="ARBA00007193"/>
    </source>
</evidence>
<dbReference type="EMBL" id="OU899036">
    <property type="protein sequence ID" value="CAH1732026.1"/>
    <property type="molecule type" value="Genomic_DNA"/>
</dbReference>
<keyword evidence="10 12" id="KW-0739">Sodium transport</keyword>
<dbReference type="Proteomes" id="UP001154329">
    <property type="component" value="Chromosome 3"/>
</dbReference>
<evidence type="ECO:0000313" key="14">
    <source>
        <dbReference type="EMBL" id="CAH1732026.1"/>
    </source>
</evidence>
<keyword evidence="5 12" id="KW-0812">Transmembrane</keyword>
<keyword evidence="9 13" id="KW-0472">Membrane</keyword>
<keyword evidence="3 12" id="KW-0813">Transport</keyword>
<dbReference type="PANTHER" id="PTHR11690">
    <property type="entry name" value="AMILORIDE-SENSITIVE SODIUM CHANNEL-RELATED"/>
    <property type="match status" value="1"/>
</dbReference>
<accession>A0A9P0NJM3</accession>
<evidence type="ECO:0000256" key="3">
    <source>
        <dbReference type="ARBA" id="ARBA00022448"/>
    </source>
</evidence>
<evidence type="ECO:0008006" key="16">
    <source>
        <dbReference type="Google" id="ProtNLM"/>
    </source>
</evidence>
<keyword evidence="7" id="KW-0915">Sodium</keyword>
<organism evidence="14 15">
    <name type="scientific">Aphis gossypii</name>
    <name type="common">Cotton aphid</name>
    <dbReference type="NCBI Taxonomy" id="80765"/>
    <lineage>
        <taxon>Eukaryota</taxon>
        <taxon>Metazoa</taxon>
        <taxon>Ecdysozoa</taxon>
        <taxon>Arthropoda</taxon>
        <taxon>Hexapoda</taxon>
        <taxon>Insecta</taxon>
        <taxon>Pterygota</taxon>
        <taxon>Neoptera</taxon>
        <taxon>Paraneoptera</taxon>
        <taxon>Hemiptera</taxon>
        <taxon>Sternorrhyncha</taxon>
        <taxon>Aphidomorpha</taxon>
        <taxon>Aphidoidea</taxon>
        <taxon>Aphididae</taxon>
        <taxon>Aphidini</taxon>
        <taxon>Aphis</taxon>
        <taxon>Aphis</taxon>
    </lineage>
</organism>
<protein>
    <recommendedName>
        <fullName evidence="16">Sodium channel protein Nach</fullName>
    </recommendedName>
</protein>
<dbReference type="GO" id="GO:0005886">
    <property type="term" value="C:plasma membrane"/>
    <property type="evidence" value="ECO:0007669"/>
    <property type="project" value="TreeGrafter"/>
</dbReference>